<accession>A0A0F9BBJ5</accession>
<protein>
    <submittedName>
        <fullName evidence="1">Uncharacterized protein</fullName>
    </submittedName>
</protein>
<dbReference type="AlphaFoldDB" id="A0A0F9BBJ5"/>
<name>A0A0F9BBJ5_9ZZZZ</name>
<proteinExistence type="predicted"/>
<reference evidence="1" key="1">
    <citation type="journal article" date="2015" name="Nature">
        <title>Complex archaea that bridge the gap between prokaryotes and eukaryotes.</title>
        <authorList>
            <person name="Spang A."/>
            <person name="Saw J.H."/>
            <person name="Jorgensen S.L."/>
            <person name="Zaremba-Niedzwiedzka K."/>
            <person name="Martijn J."/>
            <person name="Lind A.E."/>
            <person name="van Eijk R."/>
            <person name="Schleper C."/>
            <person name="Guy L."/>
            <person name="Ettema T.J."/>
        </authorList>
    </citation>
    <scope>NUCLEOTIDE SEQUENCE</scope>
</reference>
<comment type="caution">
    <text evidence="1">The sequence shown here is derived from an EMBL/GenBank/DDBJ whole genome shotgun (WGS) entry which is preliminary data.</text>
</comment>
<dbReference type="EMBL" id="LAZR01050146">
    <property type="protein sequence ID" value="KKK88014.1"/>
    <property type="molecule type" value="Genomic_DNA"/>
</dbReference>
<gene>
    <name evidence="1" type="ORF">LCGC14_2747450</name>
</gene>
<sequence>MTMRRARTGMGMEVVLPEDYRIAWWVRHVAG</sequence>
<organism evidence="1">
    <name type="scientific">marine sediment metagenome</name>
    <dbReference type="NCBI Taxonomy" id="412755"/>
    <lineage>
        <taxon>unclassified sequences</taxon>
        <taxon>metagenomes</taxon>
        <taxon>ecological metagenomes</taxon>
    </lineage>
</organism>
<evidence type="ECO:0000313" key="1">
    <source>
        <dbReference type="EMBL" id="KKK88014.1"/>
    </source>
</evidence>